<evidence type="ECO:0008006" key="4">
    <source>
        <dbReference type="Google" id="ProtNLM"/>
    </source>
</evidence>
<feature type="compositionally biased region" description="Polar residues" evidence="1">
    <location>
        <begin position="17"/>
        <end position="27"/>
    </location>
</feature>
<sequence>MSIEKLNTPENLDKVTPKNNTDRLSSFSLKEEVKTTFEGNVILPKNGGEWTGEPGNSEWKPDPDYVPPSKSPNVERPRNNPDNLSWSDILDKHGMDSVPFKDGYPDLSQVAKESIQIDDFGIARDENFDQADEKTAKKWDEEKKDGKTWTADDVAKWRKENNYTWHECEDCCTLQLVPTEIHNNIPHSGGISLKKAELNNN</sequence>
<evidence type="ECO:0000313" key="2">
    <source>
        <dbReference type="EMBL" id="VEJ08715.1"/>
    </source>
</evidence>
<dbReference type="OrthoDB" id="9816400at2"/>
<proteinExistence type="predicted"/>
<dbReference type="EMBL" id="LR134510">
    <property type="protein sequence ID" value="VEJ08715.1"/>
    <property type="molecule type" value="Genomic_DNA"/>
</dbReference>
<evidence type="ECO:0000313" key="3">
    <source>
        <dbReference type="Proteomes" id="UP000279799"/>
    </source>
</evidence>
<reference evidence="2 3" key="1">
    <citation type="submission" date="2018-12" db="EMBL/GenBank/DDBJ databases">
        <authorList>
            <consortium name="Pathogen Informatics"/>
        </authorList>
    </citation>
    <scope>NUCLEOTIDE SEQUENCE [LARGE SCALE GENOMIC DNA]</scope>
    <source>
        <strain evidence="2 3">NCTC12871</strain>
    </source>
</reference>
<feature type="region of interest" description="Disordered" evidence="1">
    <location>
        <begin position="126"/>
        <end position="147"/>
    </location>
</feature>
<feature type="region of interest" description="Disordered" evidence="1">
    <location>
        <begin position="40"/>
        <end position="105"/>
    </location>
</feature>
<dbReference type="Pfam" id="PF12639">
    <property type="entry name" value="Colicin-DNase"/>
    <property type="match status" value="1"/>
</dbReference>
<dbReference type="Proteomes" id="UP000279799">
    <property type="component" value="Chromosome"/>
</dbReference>
<dbReference type="AlphaFoldDB" id="A0A448TS41"/>
<accession>A0A448TS41</accession>
<dbReference type="KEGG" id="adp:NCTC12871_00120"/>
<dbReference type="RefSeq" id="WP_126598023.1">
    <property type="nucleotide sequence ID" value="NZ_LR134510.1"/>
</dbReference>
<protein>
    <recommendedName>
        <fullName evidence="4">HNH endonuclease</fullName>
    </recommendedName>
</protein>
<feature type="region of interest" description="Disordered" evidence="1">
    <location>
        <begin position="1"/>
        <end position="27"/>
    </location>
</feature>
<name>A0A448TS41_9PAST</name>
<gene>
    <name evidence="2" type="ORF">NCTC12871_00120</name>
</gene>
<keyword evidence="3" id="KW-1185">Reference proteome</keyword>
<evidence type="ECO:0000256" key="1">
    <source>
        <dbReference type="SAM" id="MobiDB-lite"/>
    </source>
</evidence>
<organism evidence="2 3">
    <name type="scientific">Actinobacillus delphinicola</name>
    <dbReference type="NCBI Taxonomy" id="51161"/>
    <lineage>
        <taxon>Bacteria</taxon>
        <taxon>Pseudomonadati</taxon>
        <taxon>Pseudomonadota</taxon>
        <taxon>Gammaproteobacteria</taxon>
        <taxon>Pasteurellales</taxon>
        <taxon>Pasteurellaceae</taxon>
        <taxon>Actinobacillus</taxon>
    </lineage>
</organism>